<keyword evidence="1" id="KW-1133">Transmembrane helix</keyword>
<dbReference type="EMBL" id="JBJJXI010000170">
    <property type="protein sequence ID" value="KAL3384637.1"/>
    <property type="molecule type" value="Genomic_DNA"/>
</dbReference>
<protein>
    <submittedName>
        <fullName evidence="2">Uncharacterized protein</fullName>
    </submittedName>
</protein>
<gene>
    <name evidence="2" type="ORF">TKK_019726</name>
</gene>
<feature type="transmembrane region" description="Helical" evidence="1">
    <location>
        <begin position="97"/>
        <end position="117"/>
    </location>
</feature>
<dbReference type="AlphaFoldDB" id="A0ABD2VV12"/>
<accession>A0ABD2VV12</accession>
<keyword evidence="3" id="KW-1185">Reference proteome</keyword>
<comment type="caution">
    <text evidence="2">The sequence shown here is derived from an EMBL/GenBank/DDBJ whole genome shotgun (WGS) entry which is preliminary data.</text>
</comment>
<sequence>MSIKIRLAKSNLYNQGYDDALSKTFDMADFVPEMRFGVLKALRVTFCACTRIENRLNNLHNPYMHRKSSCKAAVRRILYALAIFDVQNRSAEKIQSVVVVVVVVVVARTCTICISLVPCKTARKMKRSLLQLASLRASSTSYNEYIFYDVIKLLFSQTVYFILRVYIETFALESETDFHHYTSLYKAIRLICKEAIYVRKLHRTRYFAASSHSSSSSSSFHPAFHKFQLHSLLGTRSILYIYTSARISASLCRGMWNKKAINSARLASV</sequence>
<evidence type="ECO:0000313" key="3">
    <source>
        <dbReference type="Proteomes" id="UP001627154"/>
    </source>
</evidence>
<organism evidence="2 3">
    <name type="scientific">Trichogramma kaykai</name>
    <dbReference type="NCBI Taxonomy" id="54128"/>
    <lineage>
        <taxon>Eukaryota</taxon>
        <taxon>Metazoa</taxon>
        <taxon>Ecdysozoa</taxon>
        <taxon>Arthropoda</taxon>
        <taxon>Hexapoda</taxon>
        <taxon>Insecta</taxon>
        <taxon>Pterygota</taxon>
        <taxon>Neoptera</taxon>
        <taxon>Endopterygota</taxon>
        <taxon>Hymenoptera</taxon>
        <taxon>Apocrita</taxon>
        <taxon>Proctotrupomorpha</taxon>
        <taxon>Chalcidoidea</taxon>
        <taxon>Trichogrammatidae</taxon>
        <taxon>Trichogramma</taxon>
    </lineage>
</organism>
<proteinExistence type="predicted"/>
<dbReference type="Proteomes" id="UP001627154">
    <property type="component" value="Unassembled WGS sequence"/>
</dbReference>
<reference evidence="2 3" key="1">
    <citation type="journal article" date="2024" name="bioRxiv">
        <title>A reference genome for Trichogramma kaykai: A tiny desert-dwelling parasitoid wasp with competing sex-ratio distorters.</title>
        <authorList>
            <person name="Culotta J."/>
            <person name="Lindsey A.R."/>
        </authorList>
    </citation>
    <scope>NUCLEOTIDE SEQUENCE [LARGE SCALE GENOMIC DNA]</scope>
    <source>
        <strain evidence="2 3">KSX58</strain>
    </source>
</reference>
<keyword evidence="1" id="KW-0472">Membrane</keyword>
<name>A0ABD2VV12_9HYME</name>
<evidence type="ECO:0000313" key="2">
    <source>
        <dbReference type="EMBL" id="KAL3384637.1"/>
    </source>
</evidence>
<keyword evidence="1" id="KW-0812">Transmembrane</keyword>
<evidence type="ECO:0000256" key="1">
    <source>
        <dbReference type="SAM" id="Phobius"/>
    </source>
</evidence>